<gene>
    <name evidence="3" type="ORF">NA8A_11023</name>
</gene>
<dbReference type="GO" id="GO:0018773">
    <property type="term" value="F:acetylpyruvate hydrolase activity"/>
    <property type="evidence" value="ECO:0007669"/>
    <property type="project" value="TreeGrafter"/>
</dbReference>
<organism evidence="3 4">
    <name type="scientific">Nitratireductor indicus C115</name>
    <dbReference type="NCBI Taxonomy" id="1231190"/>
    <lineage>
        <taxon>Bacteria</taxon>
        <taxon>Pseudomonadati</taxon>
        <taxon>Pseudomonadota</taxon>
        <taxon>Alphaproteobacteria</taxon>
        <taxon>Hyphomicrobiales</taxon>
        <taxon>Phyllobacteriaceae</taxon>
        <taxon>Nitratireductor</taxon>
    </lineage>
</organism>
<dbReference type="InterPro" id="IPR036663">
    <property type="entry name" value="Fumarylacetoacetase_C_sf"/>
</dbReference>
<accession>K2NTJ7</accession>
<dbReference type="AlphaFoldDB" id="K2NTJ7"/>
<name>K2NTJ7_9HYPH</name>
<dbReference type="RefSeq" id="WP_009756593.1">
    <property type="nucleotide sequence ID" value="NZ_AMSI01000006.1"/>
</dbReference>
<dbReference type="STRING" id="721133.SAMN05216176_106238"/>
<comment type="caution">
    <text evidence="3">The sequence shown here is derived from an EMBL/GenBank/DDBJ whole genome shotgun (WGS) entry which is preliminary data.</text>
</comment>
<evidence type="ECO:0000259" key="2">
    <source>
        <dbReference type="Pfam" id="PF01557"/>
    </source>
</evidence>
<dbReference type="EMBL" id="AMSI01000006">
    <property type="protein sequence ID" value="EKF42590.1"/>
    <property type="molecule type" value="Genomic_DNA"/>
</dbReference>
<dbReference type="OrthoDB" id="5197601at2"/>
<feature type="domain" description="Fumarylacetoacetase-like C-terminal" evidence="2">
    <location>
        <begin position="28"/>
        <end position="228"/>
    </location>
</feature>
<evidence type="ECO:0000313" key="3">
    <source>
        <dbReference type="EMBL" id="EKF42590.1"/>
    </source>
</evidence>
<keyword evidence="4" id="KW-1185">Reference proteome</keyword>
<dbReference type="PANTHER" id="PTHR11820:SF90">
    <property type="entry name" value="FLUTATHIONE S-TRANSFERASE"/>
    <property type="match status" value="1"/>
</dbReference>
<dbReference type="Pfam" id="PF01557">
    <property type="entry name" value="FAA_hydrolase"/>
    <property type="match status" value="1"/>
</dbReference>
<dbReference type="SUPFAM" id="SSF56529">
    <property type="entry name" value="FAH"/>
    <property type="match status" value="1"/>
</dbReference>
<protein>
    <submittedName>
        <fullName evidence="3">Fumarylacetoacetate (FAA) hydrolase</fullName>
    </submittedName>
</protein>
<reference evidence="3 4" key="1">
    <citation type="journal article" date="2012" name="J. Bacteriol.">
        <title>Genome Sequence of Nitratireductor indicus Type Strain C115.</title>
        <authorList>
            <person name="Lai Q."/>
            <person name="Li G."/>
            <person name="Yu Z."/>
            <person name="Shao Z."/>
        </authorList>
    </citation>
    <scope>NUCLEOTIDE SEQUENCE [LARGE SCALE GENOMIC DNA]</scope>
    <source>
        <strain evidence="3 4">C115</strain>
    </source>
</reference>
<dbReference type="PANTHER" id="PTHR11820">
    <property type="entry name" value="ACYLPYRUVASE"/>
    <property type="match status" value="1"/>
</dbReference>
<evidence type="ECO:0000256" key="1">
    <source>
        <dbReference type="ARBA" id="ARBA00022723"/>
    </source>
</evidence>
<dbReference type="Proteomes" id="UP000007374">
    <property type="component" value="Unassembled WGS sequence"/>
</dbReference>
<evidence type="ECO:0000313" key="4">
    <source>
        <dbReference type="Proteomes" id="UP000007374"/>
    </source>
</evidence>
<keyword evidence="3" id="KW-0378">Hydrolase</keyword>
<keyword evidence="1" id="KW-0479">Metal-binding</keyword>
<dbReference type="Gene3D" id="3.90.850.10">
    <property type="entry name" value="Fumarylacetoacetase-like, C-terminal domain"/>
    <property type="match status" value="1"/>
</dbReference>
<dbReference type="eggNOG" id="COG0179">
    <property type="taxonomic scope" value="Bacteria"/>
</dbReference>
<dbReference type="PATRIC" id="fig|1231190.3.peg.2300"/>
<proteinExistence type="predicted"/>
<dbReference type="GO" id="GO:0046872">
    <property type="term" value="F:metal ion binding"/>
    <property type="evidence" value="ECO:0007669"/>
    <property type="project" value="UniProtKB-KW"/>
</dbReference>
<sequence length="230" mass="24546">MTDYVISPPVVPSLPVAGSQARFPVRRIFCVGRNYADHAREMGHDPDREPPFFFDKPADALVVGEADIPYPTLTDRLEHEAELVVALGKGGRDIEPASALDLVWGYAIGNDLTRRDIQAEAKKLGRPWTMAKGFDGSAVCGPIHPVSEIGHPAKGAIALSVNGTVRQTGDLSQMIWAVPDVIAALSQFVELRPGDLIYSGTPAGVGGLERGDVVEISIEGLGKLTNRVSA</sequence>
<dbReference type="InterPro" id="IPR011234">
    <property type="entry name" value="Fumarylacetoacetase-like_C"/>
</dbReference>